<dbReference type="STRING" id="1867952.MTBPR1_80164"/>
<dbReference type="Proteomes" id="UP000231658">
    <property type="component" value="Unassembled WGS sequence"/>
</dbReference>
<protein>
    <submittedName>
        <fullName evidence="1">Uncharacterized protein</fullName>
    </submittedName>
</protein>
<accession>A0A1C3RLB9</accession>
<evidence type="ECO:0000313" key="2">
    <source>
        <dbReference type="Proteomes" id="UP000231658"/>
    </source>
</evidence>
<name>A0A1C3RLB9_9PROT</name>
<reference evidence="1 2" key="1">
    <citation type="submission" date="2016-07" db="EMBL/GenBank/DDBJ databases">
        <authorList>
            <person name="Lefevre C.T."/>
        </authorList>
    </citation>
    <scope>NUCLEOTIDE SEQUENCE [LARGE SCALE GENOMIC DNA]</scope>
    <source>
        <strain evidence="1">PR1</strain>
    </source>
</reference>
<dbReference type="AlphaFoldDB" id="A0A1C3RLB9"/>
<gene>
    <name evidence="1" type="ORF">MTBPR1_80164</name>
</gene>
<organism evidence="1 2">
    <name type="scientific">Candidatus Terasakiella magnetica</name>
    <dbReference type="NCBI Taxonomy" id="1867952"/>
    <lineage>
        <taxon>Bacteria</taxon>
        <taxon>Pseudomonadati</taxon>
        <taxon>Pseudomonadota</taxon>
        <taxon>Alphaproteobacteria</taxon>
        <taxon>Rhodospirillales</taxon>
        <taxon>Terasakiellaceae</taxon>
        <taxon>Terasakiella</taxon>
    </lineage>
</organism>
<sequence length="117" mass="13656">MRQHLPHIHCSSKTEPPTGWTVFLRSDYGLEVVEVDYDPKSPDDQKSIVNDLDVLISCKIDSISIYMVYKNRHADHIRSIVKTLNEDDDIEQLIKALEQQVTCQHDFFFACDPRDYM</sequence>
<dbReference type="RefSeq" id="WP_069190102.1">
    <property type="nucleotide sequence ID" value="NZ_FLYE01000047.1"/>
</dbReference>
<proteinExistence type="predicted"/>
<evidence type="ECO:0000313" key="1">
    <source>
        <dbReference type="EMBL" id="SCA58110.1"/>
    </source>
</evidence>
<keyword evidence="2" id="KW-1185">Reference proteome</keyword>
<dbReference type="EMBL" id="FLYE01000047">
    <property type="protein sequence ID" value="SCA58110.1"/>
    <property type="molecule type" value="Genomic_DNA"/>
</dbReference>